<dbReference type="InterPro" id="IPR000719">
    <property type="entry name" value="Prot_kinase_dom"/>
</dbReference>
<reference evidence="3 4" key="1">
    <citation type="journal article" date="2017" name="Nat. Ecol. Evol.">
        <title>Scallop genome provides insights into evolution of bilaterian karyotype and development.</title>
        <authorList>
            <person name="Wang S."/>
            <person name="Zhang J."/>
            <person name="Jiao W."/>
            <person name="Li J."/>
            <person name="Xun X."/>
            <person name="Sun Y."/>
            <person name="Guo X."/>
            <person name="Huan P."/>
            <person name="Dong B."/>
            <person name="Zhang L."/>
            <person name="Hu X."/>
            <person name="Sun X."/>
            <person name="Wang J."/>
            <person name="Zhao C."/>
            <person name="Wang Y."/>
            <person name="Wang D."/>
            <person name="Huang X."/>
            <person name="Wang R."/>
            <person name="Lv J."/>
            <person name="Li Y."/>
            <person name="Zhang Z."/>
            <person name="Liu B."/>
            <person name="Lu W."/>
            <person name="Hui Y."/>
            <person name="Liang J."/>
            <person name="Zhou Z."/>
            <person name="Hou R."/>
            <person name="Li X."/>
            <person name="Liu Y."/>
            <person name="Li H."/>
            <person name="Ning X."/>
            <person name="Lin Y."/>
            <person name="Zhao L."/>
            <person name="Xing Q."/>
            <person name="Dou J."/>
            <person name="Li Y."/>
            <person name="Mao J."/>
            <person name="Guo H."/>
            <person name="Dou H."/>
            <person name="Li T."/>
            <person name="Mu C."/>
            <person name="Jiang W."/>
            <person name="Fu Q."/>
            <person name="Fu X."/>
            <person name="Miao Y."/>
            <person name="Liu J."/>
            <person name="Yu Q."/>
            <person name="Li R."/>
            <person name="Liao H."/>
            <person name="Li X."/>
            <person name="Kong Y."/>
            <person name="Jiang Z."/>
            <person name="Chourrout D."/>
            <person name="Li R."/>
            <person name="Bao Z."/>
        </authorList>
    </citation>
    <scope>NUCLEOTIDE SEQUENCE [LARGE SCALE GENOMIC DNA]</scope>
    <source>
        <strain evidence="3 4">PY_sf001</strain>
    </source>
</reference>
<dbReference type="Pfam" id="PF00069">
    <property type="entry name" value="Pkinase"/>
    <property type="match status" value="1"/>
</dbReference>
<dbReference type="AlphaFoldDB" id="A0A210PVX9"/>
<dbReference type="PANTHER" id="PTHR48011:SF18">
    <property type="entry name" value="MITOGEN-ACTIVATED PROTEIN KINASE KINASE KINASE 19-RELATED"/>
    <property type="match status" value="1"/>
</dbReference>
<dbReference type="PANTHER" id="PTHR48011">
    <property type="entry name" value="CCR4-NOT TRANSCRIPTIONAL COMPLEX SUBUNIT CAF120-RELATED"/>
    <property type="match status" value="1"/>
</dbReference>
<dbReference type="Gene3D" id="1.10.510.10">
    <property type="entry name" value="Transferase(Phosphotransferase) domain 1"/>
    <property type="match status" value="1"/>
</dbReference>
<dbReference type="SUPFAM" id="SSF56112">
    <property type="entry name" value="Protein kinase-like (PK-like)"/>
    <property type="match status" value="1"/>
</dbReference>
<evidence type="ECO:0000313" key="3">
    <source>
        <dbReference type="EMBL" id="OWF40643.1"/>
    </source>
</evidence>
<keyword evidence="3" id="KW-0418">Kinase</keyword>
<dbReference type="EMBL" id="NEDP02005457">
    <property type="protein sequence ID" value="OWF40643.1"/>
    <property type="molecule type" value="Genomic_DNA"/>
</dbReference>
<feature type="compositionally biased region" description="Polar residues" evidence="1">
    <location>
        <begin position="296"/>
        <end position="310"/>
    </location>
</feature>
<dbReference type="GO" id="GO:0005524">
    <property type="term" value="F:ATP binding"/>
    <property type="evidence" value="ECO:0007669"/>
    <property type="project" value="InterPro"/>
</dbReference>
<gene>
    <name evidence="3" type="ORF">KP79_PYT09899</name>
</gene>
<dbReference type="GO" id="GO:0004672">
    <property type="term" value="F:protein kinase activity"/>
    <property type="evidence" value="ECO:0007669"/>
    <property type="project" value="InterPro"/>
</dbReference>
<keyword evidence="3" id="KW-0808">Transferase</keyword>
<protein>
    <submittedName>
        <fullName evidence="3">Ribosomal protein S6 kinase alpha-1</fullName>
    </submittedName>
</protein>
<organism evidence="3 4">
    <name type="scientific">Mizuhopecten yessoensis</name>
    <name type="common">Japanese scallop</name>
    <name type="synonym">Patinopecten yessoensis</name>
    <dbReference type="NCBI Taxonomy" id="6573"/>
    <lineage>
        <taxon>Eukaryota</taxon>
        <taxon>Metazoa</taxon>
        <taxon>Spiralia</taxon>
        <taxon>Lophotrochozoa</taxon>
        <taxon>Mollusca</taxon>
        <taxon>Bivalvia</taxon>
        <taxon>Autobranchia</taxon>
        <taxon>Pteriomorphia</taxon>
        <taxon>Pectinida</taxon>
        <taxon>Pectinoidea</taxon>
        <taxon>Pectinidae</taxon>
        <taxon>Mizuhopecten</taxon>
    </lineage>
</organism>
<dbReference type="STRING" id="6573.A0A210PVX9"/>
<dbReference type="PROSITE" id="PS50011">
    <property type="entry name" value="PROTEIN_KINASE_DOM"/>
    <property type="match status" value="1"/>
</dbReference>
<feature type="region of interest" description="Disordered" evidence="1">
    <location>
        <begin position="255"/>
        <end position="310"/>
    </location>
</feature>
<comment type="caution">
    <text evidence="3">The sequence shown here is derived from an EMBL/GenBank/DDBJ whole genome shotgun (WGS) entry which is preliminary data.</text>
</comment>
<proteinExistence type="predicted"/>
<evidence type="ECO:0000256" key="1">
    <source>
        <dbReference type="SAM" id="MobiDB-lite"/>
    </source>
</evidence>
<feature type="domain" description="Protein kinase" evidence="2">
    <location>
        <begin position="372"/>
        <end position="613"/>
    </location>
</feature>
<sequence length="613" mass="68621">MDFKCVKRTFREAGGVFVSKNNSTFHKKTTVYPNDLNFVKQEPRRYDILSSLASCFPHGNLRDNIEIYVSCATGLYNVCDDAKWKCISQNDDSLYHHLLQQKYREDSLTKLGVGKDVSAIPNWIRQLVMNEIRPKTANVDVQATPDMQDFGVQAKPVETSEMNMQTSVEMLDFGVQAVPTKTTNIQTQTVNETSQEVVSSKNVTLQVHLTRDGKLNSISTGGLELELDDDDSNIILEILRRNIAKKTQRSIAATASVAPAPAPAPAPVPVPVPTSQSRPPGFGLNPNGQDKRDTSKTSIVCQENQQKATTGTVTRYHPKLPAITYFSNLPSNSSPFRGYGYAAPDDMPSTMVDVRIPIVLNHEIILKRRENSRQLHILGNGSYGFVYMAEYYKNPLASICVKDFDPDNSSTFDIYQETQTLLYLQSTQFVPKCYGLMESPITPISGAFALVQECFAGGCTLKNLIVNPPATFGKWNWVCIIYQLFHGLDIIHNKHVLINDIKTDNILVDVQGDELSNLRYIDLGLASFRCGHRLTGNPQYMAQFVHLAPEVRRGFFSTPASDVYSVGVIVNEIYSIFHIKELESIVDMTMKDNPARRDKCDHILQKLEGVLYL</sequence>
<dbReference type="InterPro" id="IPR052751">
    <property type="entry name" value="Plant_MAPKKK"/>
</dbReference>
<dbReference type="CDD" id="cd00180">
    <property type="entry name" value="PKc"/>
    <property type="match status" value="1"/>
</dbReference>
<dbReference type="Proteomes" id="UP000242188">
    <property type="component" value="Unassembled WGS sequence"/>
</dbReference>
<keyword evidence="4" id="KW-1185">Reference proteome</keyword>
<accession>A0A210PVX9</accession>
<dbReference type="SMART" id="SM00220">
    <property type="entry name" value="S_TKc"/>
    <property type="match status" value="1"/>
</dbReference>
<evidence type="ECO:0000313" key="4">
    <source>
        <dbReference type="Proteomes" id="UP000242188"/>
    </source>
</evidence>
<dbReference type="OrthoDB" id="6097776at2759"/>
<dbReference type="GO" id="GO:0007165">
    <property type="term" value="P:signal transduction"/>
    <property type="evidence" value="ECO:0007669"/>
    <property type="project" value="TreeGrafter"/>
</dbReference>
<name>A0A210PVX9_MIZYE</name>
<dbReference type="InterPro" id="IPR011009">
    <property type="entry name" value="Kinase-like_dom_sf"/>
</dbReference>
<evidence type="ECO:0000259" key="2">
    <source>
        <dbReference type="PROSITE" id="PS50011"/>
    </source>
</evidence>
<feature type="compositionally biased region" description="Pro residues" evidence="1">
    <location>
        <begin position="260"/>
        <end position="272"/>
    </location>
</feature>